<keyword evidence="4" id="KW-0539">Nucleus</keyword>
<dbReference type="InterPro" id="IPR026164">
    <property type="entry name" value="Int_cplx_su10"/>
</dbReference>
<comment type="similarity">
    <text evidence="2">Belongs to the Integrator subunit 10 family.</text>
</comment>
<name>A0A9N9GS92_FUNMO</name>
<evidence type="ECO:0000256" key="4">
    <source>
        <dbReference type="ARBA" id="ARBA00023242"/>
    </source>
</evidence>
<evidence type="ECO:0000256" key="3">
    <source>
        <dbReference type="ARBA" id="ARBA00016811"/>
    </source>
</evidence>
<dbReference type="PANTHER" id="PTHR16055:SF2">
    <property type="entry name" value="INTEGRATOR COMPLEX SUBUNIT 10"/>
    <property type="match status" value="1"/>
</dbReference>
<dbReference type="EMBL" id="CAJVPP010003475">
    <property type="protein sequence ID" value="CAG8630144.1"/>
    <property type="molecule type" value="Genomic_DNA"/>
</dbReference>
<dbReference type="Proteomes" id="UP000789375">
    <property type="component" value="Unassembled WGS sequence"/>
</dbReference>
<evidence type="ECO:0000313" key="6">
    <source>
        <dbReference type="Proteomes" id="UP000789375"/>
    </source>
</evidence>
<dbReference type="GO" id="GO:0032039">
    <property type="term" value="C:integrator complex"/>
    <property type="evidence" value="ECO:0007669"/>
    <property type="project" value="InterPro"/>
</dbReference>
<keyword evidence="6" id="KW-1185">Reference proteome</keyword>
<evidence type="ECO:0000256" key="2">
    <source>
        <dbReference type="ARBA" id="ARBA00010391"/>
    </source>
</evidence>
<reference evidence="5" key="1">
    <citation type="submission" date="2021-06" db="EMBL/GenBank/DDBJ databases">
        <authorList>
            <person name="Kallberg Y."/>
            <person name="Tangrot J."/>
            <person name="Rosling A."/>
        </authorList>
    </citation>
    <scope>NUCLEOTIDE SEQUENCE</scope>
    <source>
        <strain evidence="5">87-6 pot B 2015</strain>
    </source>
</reference>
<comment type="caution">
    <text evidence="5">The sequence shown here is derived from an EMBL/GenBank/DDBJ whole genome shotgun (WGS) entry which is preliminary data.</text>
</comment>
<accession>A0A9N9GS92</accession>
<dbReference type="PANTHER" id="PTHR16055">
    <property type="entry name" value="INTEGRATOR COMPLEX SUBUNIT 10"/>
    <property type="match status" value="1"/>
</dbReference>
<comment type="subcellular location">
    <subcellularLocation>
        <location evidence="1">Nucleus</location>
    </subcellularLocation>
</comment>
<evidence type="ECO:0000256" key="1">
    <source>
        <dbReference type="ARBA" id="ARBA00004123"/>
    </source>
</evidence>
<dbReference type="AlphaFoldDB" id="A0A9N9GS92"/>
<dbReference type="GO" id="GO:0016180">
    <property type="term" value="P:snRNA processing"/>
    <property type="evidence" value="ECO:0007669"/>
    <property type="project" value="InterPro"/>
</dbReference>
<protein>
    <recommendedName>
        <fullName evidence="3">Integrator complex subunit 10</fullName>
    </recommendedName>
</protein>
<proteinExistence type="inferred from homology"/>
<organism evidence="5 6">
    <name type="scientific">Funneliformis mosseae</name>
    <name type="common">Endomycorrhizal fungus</name>
    <name type="synonym">Glomus mosseae</name>
    <dbReference type="NCBI Taxonomy" id="27381"/>
    <lineage>
        <taxon>Eukaryota</taxon>
        <taxon>Fungi</taxon>
        <taxon>Fungi incertae sedis</taxon>
        <taxon>Mucoromycota</taxon>
        <taxon>Glomeromycotina</taxon>
        <taxon>Glomeromycetes</taxon>
        <taxon>Glomerales</taxon>
        <taxon>Glomeraceae</taxon>
        <taxon>Funneliformis</taxon>
    </lineage>
</organism>
<evidence type="ECO:0000313" key="5">
    <source>
        <dbReference type="EMBL" id="CAG8630144.1"/>
    </source>
</evidence>
<sequence>MTDVQIRVKFLTLNSTLEYHEMAGAYLDACRLYVLLLKAYPETVALYGSHAAQLAIQCENQNQPLPVSNSYRKILVEDILSVILHQKIIVSDNNLPTEIPIYQPKTSNASISLATSSASQPNSSQSCLHVTYNQLKSLLEKAQGFYIANKDWRKLFEVSLGVMNSCGYLRFESSPRTTMVDLFDDPHQLPSKLFSLLNQKQISLVNKTFMMHDTTPHPFAVSIGIACFVLCCHEFYEYVAGLKSKRTCLIPIFPTGQFAIMTPPSSPLLTSTSLSSYAHHVPCDETRVNKRRRLSLSFLLSKGSSNKEIGETECESYIDDSGISFKRIKHININTANDEKSNKYRSNNVMNVKNLLIDNDNEQQNQNSIKTSHELNMEQIKLWEESYISSETITHDAMSYMERALTCWQLLEEMVSRGGNDPKVLDKELENHIRSWELPLDVSNAIMLTRGDLAFSHGSLNTACTFCREICTRISGAWDAYRKKASKKEQSPSLSSTTDYLQTKQLIQEESSDSSKINDFSIKVQTPLILPFRVIYSISMLYLLVGWWREARVELLIILATMPFTPVTREHFEKDDWCVNKKKVEGSSFYEGNKRNQFRLMEVTQEGLVVRAIKELMACYEEELSSIPHNQLDNTLGHIIVLTQYGWPYWRDRLFRRVILPGIKEHGGLIYPDMLRFVYNIEILREICELHRIFPDLNFSLLKQSSTATASAVQLSNLNITKTSIQALEDKINHPSSRSINEKLVEFCKEKLIQLQSNTDGNLYSGGFKEKGKDIPRNDNRYKKENSCDNSDLIIMGQDNMQSSQMNITDNQVTQKSWKMNVSSIVAEDDINSISSCNYGHSNVIKHATTKETKNFENLTNASLTITDFVGECTSKREIED</sequence>
<gene>
    <name evidence="5" type="ORF">FMOSSE_LOCUS10442</name>
</gene>